<dbReference type="SUPFAM" id="SSF52540">
    <property type="entry name" value="P-loop containing nucleoside triphosphate hydrolases"/>
    <property type="match status" value="1"/>
</dbReference>
<dbReference type="Proteomes" id="UP000009168">
    <property type="component" value="Unassembled WGS sequence"/>
</dbReference>
<dbReference type="STRING" id="312017.I7LXX5"/>
<proteinExistence type="predicted"/>
<dbReference type="EMBL" id="GG662260">
    <property type="protein sequence ID" value="EAS06720.2"/>
    <property type="molecule type" value="Genomic_DNA"/>
</dbReference>
<reference evidence="4" key="1">
    <citation type="journal article" date="2006" name="PLoS Biol.">
        <title>Macronuclear genome sequence of the ciliate Tetrahymena thermophila, a model eukaryote.</title>
        <authorList>
            <person name="Eisen J.A."/>
            <person name="Coyne R.S."/>
            <person name="Wu M."/>
            <person name="Wu D."/>
            <person name="Thiagarajan M."/>
            <person name="Wortman J.R."/>
            <person name="Badger J.H."/>
            <person name="Ren Q."/>
            <person name="Amedeo P."/>
            <person name="Jones K.M."/>
            <person name="Tallon L.J."/>
            <person name="Delcher A.L."/>
            <person name="Salzberg S.L."/>
            <person name="Silva J.C."/>
            <person name="Haas B.J."/>
            <person name="Majoros W.H."/>
            <person name="Farzad M."/>
            <person name="Carlton J.M."/>
            <person name="Smith R.K. Jr."/>
            <person name="Garg J."/>
            <person name="Pearlman R.E."/>
            <person name="Karrer K.M."/>
            <person name="Sun L."/>
            <person name="Manning G."/>
            <person name="Elde N.C."/>
            <person name="Turkewitz A.P."/>
            <person name="Asai D.J."/>
            <person name="Wilkes D.E."/>
            <person name="Wang Y."/>
            <person name="Cai H."/>
            <person name="Collins K."/>
            <person name="Stewart B.A."/>
            <person name="Lee S.R."/>
            <person name="Wilamowska K."/>
            <person name="Weinberg Z."/>
            <person name="Ruzzo W.L."/>
            <person name="Wloga D."/>
            <person name="Gaertig J."/>
            <person name="Frankel J."/>
            <person name="Tsao C.-C."/>
            <person name="Gorovsky M.A."/>
            <person name="Keeling P.J."/>
            <person name="Waller R.F."/>
            <person name="Patron N.J."/>
            <person name="Cherry J.M."/>
            <person name="Stover N.A."/>
            <person name="Krieger C.J."/>
            <person name="del Toro C."/>
            <person name="Ryder H.F."/>
            <person name="Williamson S.C."/>
            <person name="Barbeau R.A."/>
            <person name="Hamilton E.P."/>
            <person name="Orias E."/>
        </authorList>
    </citation>
    <scope>NUCLEOTIDE SEQUENCE [LARGE SCALE GENOMIC DNA]</scope>
    <source>
        <strain evidence="4">SB210</strain>
    </source>
</reference>
<evidence type="ECO:0000313" key="4">
    <source>
        <dbReference type="Proteomes" id="UP000009168"/>
    </source>
</evidence>
<evidence type="ECO:0000313" key="3">
    <source>
        <dbReference type="EMBL" id="EAS06720.2"/>
    </source>
</evidence>
<keyword evidence="1" id="KW-0175">Coiled coil</keyword>
<sequence>MITKSELEKKYCQMQPQLQNLIQQNEIKNKLSDRQKAIIITPKSLKQQFDESLLANSNKSQNDSIRSGVYKATELDSKLQSILNSNGKSVEAMIVDRSYNPARLKSQNTSFHVSGNQTPIVEYNQNYERAMKMQKQLEIQALSSAPSNQLNNENIYNHSGATSFYSISSYSSNPQASVRVPSSEYAINEEFSQQKPLFKQPLPITKEENQQKSKQFNLLQSNQKIQTINQLANLKEIVRQKKINEHIRQYQIPLKKIKQEENLINQNNTNLNLQNLDNTSSLTVKNSQGLNTAEKSILYKPEYYQKVGLPMPDSVAKQKKLEREIEYVKENVKPQTNDSKSLWLNQNFRKSDQENRNISQKQINNDQNKQKEQQNNQIEFNNQNKNINLKQGKQILGFRAEDINQKPSFQNCLQKSIQNQSTQQYNSSKDQSNSNFNSQDPRLTLQQKVYPQQNKDDSLFQENQNNNKNSQQFNFNNNHTLSQIQLQSSLISQNSKQENQGEQNAIKQLLSIQQNQNQQLIDQKDQIMNQVKDVILMLIEKEKNKKTEEQLKAKQQNQEQKPEATMNNLNKIKQQHVNDPIQQQRTFQQLQNFNKQSKNDTKFQEKQVYRNDQLQQKIDESQRINLNQSGQSMLNENIKIQQNFQIQHQITSNLQNNNIQISNMPSNNQQTTQNNFVKINQQQPQAYQTQHLIQMNYNNQFNNTSVNNSQLNKEQNIYQQFKKQEDCQKQNNQNFLQNQENILDLLNPKHLLNFNSQIADNQANQQVSQKPEIVIQNKEGIFSQNGQNNIHLTQAQQQKQQLNNIQQLQIPQSTSQASLKIPDQITCSIPQGTLAEIKKAQIEFQQIQTQNLQKRLLSQHEKKVLFIVWMKKNLQDFNYWIQKSKSILDFNFIEEKGQFKCEAKLNIPMDGIKCLCAFGLGSNKKESKKNAMEQLAIYVILNDQIFWVGITGRQYLESVLQEYNSIVNTQEGQTILKQIKQFTNFIDDDEPKTYIDQNMEIEQLNQQNLQSQKNSNLNDTDNLNQNNNINGNNQAKAKNQLKQLKKQKISQNKSPKSDIKEVDKLNDDLSGCKSKLKVQKYLKRIQSCLQEDKIIEALEKLALVGSLKNELKYRDFCYIWNYAIQSRNLTVLKICLDVIHYRKMSSQMTETIQFQSSADTAKQLFNPILQSEQLTQINFTLQKFVSTQRIPVINNQFEQFNTNISYLVDDEWFTMRENPNAHFFSQFNFNKQFQNQSFASQSDTQSIYQAIDFDNFSVENNLETVQHLRFARNRFQKSGNKSQENSSSSNKQKLYISAGKKKTILSGVGGSGQKEDIDLRNASFVRSSALFFKNLINQQRVSNFNIAQQSQIIRKDPYLQYLSWEDLNQMYSSLLYIDDPIFALQACELIYTQTKIDQDLLINGSLNYFVNRKVILYEDFFESLLAKINKSNQLQKNNSQESQNSQQIQQQQQQSNVIRKGEKFVCQGFIQYLGSNYEYDQFSFRVLGENGEILPQGCYQIQEGDLCVLQPKNLPALQSYSTMINQNNRYICLVKELGEENGLQNNINQGQNQTKINNLANTTYQTFKLSIVLTNCKQRSKLIADYSQVYSLYKIASTNSLREKSKSLDNMCTKVSMLHSIFNSIVLCNNFSTNQQQIQVIEQNKTSPQQSQREEQMRQSTIVATEVNLQEIAMENNLNQDQVDALYSGSVNSLTLIQGVKHTGRFRVAISIIQEWLIQSNLKILVKCDTDYKARLFYNSLVSMQQSVSVNSQSNFSSESSSKLLKNSAFQANICFVLEDSSIEFFNSTSRQFMTSKMSAKVKRSIDESKIIILGSSSLHQSNSQCNIVNSVQIANNSNCQLLSAFSALRDCSFNRVIFYNSEQIQESNTWEYLVKNCNQCVMIGDLTAFQREQTRNLFTKSRFGDRSIFENLILSGFKPIVLRKRYLFKQSLVNNQKVVIKSQNIPTNTYNIASLHNNLFFDNQLILFNNDNNSPSQINPEALNDSESSEILIIALKGKEEVSNPTSNRTISDTGSIYNTDEIYMILAIVNNLVNIDRINLSQIRVITPTIAQKTQLQIISSQKLKFVVNAQTIQEPINQTYEYVLFSAVKSNEREDIGVARNPSILSSMLQHTTQKFIFIGDIDLYSIDPTWSDLFQKAFAKKQIKFYHQYQKLSKNLCKIFDSEEKELGEL</sequence>
<accession>I7LXX5</accession>
<dbReference type="Gene3D" id="3.40.50.300">
    <property type="entry name" value="P-loop containing nucleotide triphosphate hydrolases"/>
    <property type="match status" value="2"/>
</dbReference>
<feature type="compositionally biased region" description="Low complexity" evidence="2">
    <location>
        <begin position="1010"/>
        <end position="1042"/>
    </location>
</feature>
<dbReference type="InParanoid" id="I7LXX5"/>
<evidence type="ECO:0000256" key="2">
    <source>
        <dbReference type="SAM" id="MobiDB-lite"/>
    </source>
</evidence>
<feature type="region of interest" description="Disordered" evidence="2">
    <location>
        <begin position="1010"/>
        <end position="1060"/>
    </location>
</feature>
<dbReference type="GeneID" id="7844010"/>
<evidence type="ECO:0000256" key="1">
    <source>
        <dbReference type="SAM" id="Coils"/>
    </source>
</evidence>
<keyword evidence="4" id="KW-1185">Reference proteome</keyword>
<gene>
    <name evidence="3" type="ORF">TTHERM_00688600</name>
</gene>
<name>I7LXX5_TETTS</name>
<feature type="region of interest" description="Disordered" evidence="2">
    <location>
        <begin position="417"/>
        <end position="439"/>
    </location>
</feature>
<dbReference type="RefSeq" id="XP_001026962.2">
    <property type="nucleotide sequence ID" value="XM_001026962.2"/>
</dbReference>
<protein>
    <submittedName>
        <fullName evidence="3">Sm protein</fullName>
    </submittedName>
</protein>
<organism evidence="3 4">
    <name type="scientific">Tetrahymena thermophila (strain SB210)</name>
    <dbReference type="NCBI Taxonomy" id="312017"/>
    <lineage>
        <taxon>Eukaryota</taxon>
        <taxon>Sar</taxon>
        <taxon>Alveolata</taxon>
        <taxon>Ciliophora</taxon>
        <taxon>Intramacronucleata</taxon>
        <taxon>Oligohymenophorea</taxon>
        <taxon>Hymenostomatida</taxon>
        <taxon>Tetrahymenina</taxon>
        <taxon>Tetrahymenidae</taxon>
        <taxon>Tetrahymena</taxon>
    </lineage>
</organism>
<feature type="coiled-coil region" evidence="1">
    <location>
        <begin position="510"/>
        <end position="561"/>
    </location>
</feature>
<dbReference type="InterPro" id="IPR027417">
    <property type="entry name" value="P-loop_NTPase"/>
</dbReference>
<dbReference type="KEGG" id="tet:TTHERM_00688600"/>
<dbReference type="eggNOG" id="KOG3172">
    <property type="taxonomic scope" value="Eukaryota"/>
</dbReference>